<dbReference type="EMBL" id="UGVC01000001">
    <property type="protein sequence ID" value="SUD90611.1"/>
    <property type="molecule type" value="Genomic_DNA"/>
</dbReference>
<evidence type="ECO:0000256" key="1">
    <source>
        <dbReference type="SAM" id="MobiDB-lite"/>
    </source>
</evidence>
<dbReference type="Proteomes" id="UP000254123">
    <property type="component" value="Unassembled WGS sequence"/>
</dbReference>
<sequence length="237" mass="26069">MDLLLKEQGLKGSGNQSRDTIPQNNRGSFSNVNATILPNHIPSSSSSYKISATDYKFENGQFVPIQGTTSKGGHYELYIQGSDVLVKDKASNSVSALPPIKLPKGYKNYDPSKMFTPYVGGRHIDSTTIINQEGNLLWSHGYGSDGNNFYPLFVDSQGNQFTTNQVQSVDKYVSIPSANNGYTSTNNAATNNEIGVTHVENNANNGQSENNNYIFNNRTIEAQQEVNRPDYIGEWIA</sequence>
<reference evidence="2 3" key="1">
    <citation type="submission" date="2018-06" db="EMBL/GenBank/DDBJ databases">
        <authorList>
            <consortium name="Pathogen Informatics"/>
            <person name="Doyle S."/>
        </authorList>
    </citation>
    <scope>NUCLEOTIDE SEQUENCE [LARGE SCALE GENOMIC DNA]</scope>
    <source>
        <strain evidence="2 3">NCTC10526</strain>
    </source>
</reference>
<proteinExistence type="predicted"/>
<dbReference type="AlphaFoldDB" id="A0A379LJL0"/>
<gene>
    <name evidence="2" type="ORF">NCTC10526_00948</name>
</gene>
<accession>A0A379LJL0</accession>
<evidence type="ECO:0000313" key="2">
    <source>
        <dbReference type="EMBL" id="SUD90611.1"/>
    </source>
</evidence>
<feature type="compositionally biased region" description="Polar residues" evidence="1">
    <location>
        <begin position="13"/>
        <end position="33"/>
    </location>
</feature>
<keyword evidence="3" id="KW-1185">Reference proteome</keyword>
<evidence type="ECO:0000313" key="3">
    <source>
        <dbReference type="Proteomes" id="UP000254123"/>
    </source>
</evidence>
<protein>
    <submittedName>
        <fullName evidence="2">Uncharacterized protein</fullName>
    </submittedName>
</protein>
<feature type="region of interest" description="Disordered" evidence="1">
    <location>
        <begin position="8"/>
        <end position="33"/>
    </location>
</feature>
<organism evidence="2 3">
    <name type="scientific">Psychrobacter phenylpyruvicus</name>
    <dbReference type="NCBI Taxonomy" id="29432"/>
    <lineage>
        <taxon>Bacteria</taxon>
        <taxon>Pseudomonadati</taxon>
        <taxon>Pseudomonadota</taxon>
        <taxon>Gammaproteobacteria</taxon>
        <taxon>Moraxellales</taxon>
        <taxon>Moraxellaceae</taxon>
        <taxon>Psychrobacter</taxon>
    </lineage>
</organism>
<dbReference type="RefSeq" id="WP_028860009.1">
    <property type="nucleotide sequence ID" value="NZ_CAJHAQ010000001.1"/>
</dbReference>
<name>A0A379LJL0_9GAMM</name>